<dbReference type="InterPro" id="IPR013527">
    <property type="entry name" value="YicC-like_N"/>
</dbReference>
<evidence type="ECO:0000256" key="5">
    <source>
        <dbReference type="ARBA" id="ARBA00035648"/>
    </source>
</evidence>
<dbReference type="Pfam" id="PF03755">
    <property type="entry name" value="YicC-like_N"/>
    <property type="match status" value="1"/>
</dbReference>
<dbReference type="Proteomes" id="UP000433101">
    <property type="component" value="Unassembled WGS sequence"/>
</dbReference>
<evidence type="ECO:0000256" key="3">
    <source>
        <dbReference type="ARBA" id="ARBA00022759"/>
    </source>
</evidence>
<dbReference type="AlphaFoldDB" id="A0A7X3LST9"/>
<keyword evidence="3" id="KW-0255">Endonuclease</keyword>
<organism evidence="8 9">
    <name type="scientific">Stappia sediminis</name>
    <dbReference type="NCBI Taxonomy" id="2692190"/>
    <lineage>
        <taxon>Bacteria</taxon>
        <taxon>Pseudomonadati</taxon>
        <taxon>Pseudomonadota</taxon>
        <taxon>Alphaproteobacteria</taxon>
        <taxon>Hyphomicrobiales</taxon>
        <taxon>Stappiaceae</taxon>
        <taxon>Stappia</taxon>
    </lineage>
</organism>
<keyword evidence="2" id="KW-0540">Nuclease</keyword>
<evidence type="ECO:0000259" key="7">
    <source>
        <dbReference type="Pfam" id="PF08340"/>
    </source>
</evidence>
<reference evidence="8 9" key="1">
    <citation type="submission" date="2019-12" db="EMBL/GenBank/DDBJ databases">
        <authorList>
            <person name="Li M."/>
        </authorList>
    </citation>
    <scope>NUCLEOTIDE SEQUENCE [LARGE SCALE GENOMIC DNA]</scope>
    <source>
        <strain evidence="8 9">GBMRC 2046</strain>
    </source>
</reference>
<feature type="domain" description="Endoribonuclease YicC-like N-terminal" evidence="6">
    <location>
        <begin position="4"/>
        <end position="159"/>
    </location>
</feature>
<comment type="similarity">
    <text evidence="5">Belongs to the YicC/YloC family.</text>
</comment>
<dbReference type="InterPro" id="IPR005229">
    <property type="entry name" value="YicC/YloC-like"/>
</dbReference>
<feature type="domain" description="Endoribonuclease YicC-like C-terminal" evidence="7">
    <location>
        <begin position="180"/>
        <end position="296"/>
    </location>
</feature>
<dbReference type="RefSeq" id="WP_160774676.1">
    <property type="nucleotide sequence ID" value="NZ_WUMV01000002.1"/>
</dbReference>
<keyword evidence="9" id="KW-1185">Reference proteome</keyword>
<dbReference type="GO" id="GO:0004521">
    <property type="term" value="F:RNA endonuclease activity"/>
    <property type="evidence" value="ECO:0007669"/>
    <property type="project" value="InterPro"/>
</dbReference>
<name>A0A7X3LST9_9HYPH</name>
<comment type="cofactor">
    <cofactor evidence="1">
        <name>a divalent metal cation</name>
        <dbReference type="ChEBI" id="CHEBI:60240"/>
    </cofactor>
</comment>
<dbReference type="GO" id="GO:0016787">
    <property type="term" value="F:hydrolase activity"/>
    <property type="evidence" value="ECO:0007669"/>
    <property type="project" value="UniProtKB-KW"/>
</dbReference>
<dbReference type="Pfam" id="PF08340">
    <property type="entry name" value="YicC-like_C"/>
    <property type="match status" value="1"/>
</dbReference>
<accession>A0A7X3LST9</accession>
<evidence type="ECO:0000313" key="9">
    <source>
        <dbReference type="Proteomes" id="UP000433101"/>
    </source>
</evidence>
<proteinExistence type="inferred from homology"/>
<protein>
    <submittedName>
        <fullName evidence="8">YicC family protein</fullName>
    </submittedName>
</protein>
<evidence type="ECO:0000313" key="8">
    <source>
        <dbReference type="EMBL" id="MXN64459.1"/>
    </source>
</evidence>
<dbReference type="PANTHER" id="PTHR30636:SF3">
    <property type="entry name" value="UPF0701 PROTEIN YICC"/>
    <property type="match status" value="1"/>
</dbReference>
<evidence type="ECO:0000256" key="4">
    <source>
        <dbReference type="ARBA" id="ARBA00022801"/>
    </source>
</evidence>
<evidence type="ECO:0000259" key="6">
    <source>
        <dbReference type="Pfam" id="PF03755"/>
    </source>
</evidence>
<dbReference type="NCBIfam" id="TIGR00255">
    <property type="entry name" value="YicC/YloC family endoribonuclease"/>
    <property type="match status" value="1"/>
</dbReference>
<keyword evidence="4" id="KW-0378">Hydrolase</keyword>
<dbReference type="InterPro" id="IPR013551">
    <property type="entry name" value="YicC-like_C"/>
</dbReference>
<sequence>MTLASMTGFARAEGARGAVRWTWELRSVNGKGLDIRMRLPTGLEDLETSLREAASKVLNRGNVSIGLSMQREQGDAVLQVNEAALEAVLNAVHVLHRRLPDAAPVSLDGILSHKGVLELREPEEDETERAALRSELSASFAKALEDLVAMRRGEGKAIRDLLLTQLKTIETLTKRAEDHPARTPEAIRARMRAQVEMLLEASDAFDAARLHQEAALLATRADIREEIDRLYAHVAAARDLIEKGSPAGRRLDFLAQEFNRETNTLCSKSNDTEVTAIGLEMKAVIDQMREQIQNVE</sequence>
<evidence type="ECO:0000256" key="1">
    <source>
        <dbReference type="ARBA" id="ARBA00001968"/>
    </source>
</evidence>
<evidence type="ECO:0000256" key="2">
    <source>
        <dbReference type="ARBA" id="ARBA00022722"/>
    </source>
</evidence>
<gene>
    <name evidence="8" type="ORF">GR183_06045</name>
</gene>
<dbReference type="EMBL" id="WUMV01000002">
    <property type="protein sequence ID" value="MXN64459.1"/>
    <property type="molecule type" value="Genomic_DNA"/>
</dbReference>
<dbReference type="PANTHER" id="PTHR30636">
    <property type="entry name" value="UPF0701 PROTEIN YICC"/>
    <property type="match status" value="1"/>
</dbReference>
<comment type="caution">
    <text evidence="8">The sequence shown here is derived from an EMBL/GenBank/DDBJ whole genome shotgun (WGS) entry which is preliminary data.</text>
</comment>